<dbReference type="GO" id="GO:0000460">
    <property type="term" value="P:maturation of 5.8S rRNA"/>
    <property type="evidence" value="ECO:0007669"/>
    <property type="project" value="TreeGrafter"/>
</dbReference>
<dbReference type="GO" id="GO:0030687">
    <property type="term" value="C:preribosome, large subunit precursor"/>
    <property type="evidence" value="ECO:0007669"/>
    <property type="project" value="TreeGrafter"/>
</dbReference>
<organism evidence="1 2">
    <name type="scientific">Paragonimus westermani</name>
    <dbReference type="NCBI Taxonomy" id="34504"/>
    <lineage>
        <taxon>Eukaryota</taxon>
        <taxon>Metazoa</taxon>
        <taxon>Spiralia</taxon>
        <taxon>Lophotrochozoa</taxon>
        <taxon>Platyhelminthes</taxon>
        <taxon>Trematoda</taxon>
        <taxon>Digenea</taxon>
        <taxon>Plagiorchiida</taxon>
        <taxon>Troglotremata</taxon>
        <taxon>Troglotrematidae</taxon>
        <taxon>Paragonimus</taxon>
    </lineage>
</organism>
<gene>
    <name evidence="1" type="ORF">DEA37_0002373</name>
</gene>
<dbReference type="GO" id="GO:0004519">
    <property type="term" value="F:endonuclease activity"/>
    <property type="evidence" value="ECO:0007669"/>
    <property type="project" value="InterPro"/>
</dbReference>
<evidence type="ECO:0000313" key="2">
    <source>
        <dbReference type="Proteomes" id="UP000324629"/>
    </source>
</evidence>
<dbReference type="GO" id="GO:0090730">
    <property type="term" value="C:Las1 complex"/>
    <property type="evidence" value="ECO:0007669"/>
    <property type="project" value="InterPro"/>
</dbReference>
<comment type="caution">
    <text evidence="1">The sequence shown here is derived from an EMBL/GenBank/DDBJ whole genome shotgun (WGS) entry which is preliminary data.</text>
</comment>
<name>A0A5J4N7V4_9TREM</name>
<sequence>MHASSRHVPWFGFTDFEQVCSALRSTDNVDLRFALNRISVWTTRMPASKISRSIQCAYNLLVAYFEHSHQSLALALMRFVSLVSSDEQDREKPYSARSLLALTRRVGFPCWLADMRNDIAHGSIPCACLLERGFYWALNCLEEFWSLNTIHMVDTLSELDGLLEAAFDEVGKTISHGHSNGACVQLEKALSNSSLALPVVRYICSMLVAKGMNHETDVVSVSRRLSSLLLTLKYKRVLHLLILEFLLSVRVDAVGSLSTCLTWSMAWITALRDFRQGVSNPVGKFLDAHCVESFNWRRAFRHIVIDHSSIESYHLCVEIVRCYQPSLPFETQENVLQHLRVFLGLDTVLHSAEDKCKGVCKGLWSHSVNVLWAEQALGVVIS</sequence>
<dbReference type="AlphaFoldDB" id="A0A5J4N7V4"/>
<dbReference type="PANTHER" id="PTHR15002">
    <property type="entry name" value="RIBOSOMAL BIOGENESIS PROTEIN LAS1L"/>
    <property type="match status" value="1"/>
</dbReference>
<keyword evidence="2" id="KW-1185">Reference proteome</keyword>
<accession>A0A5J4N7V4</accession>
<dbReference type="GO" id="GO:0000470">
    <property type="term" value="P:maturation of LSU-rRNA"/>
    <property type="evidence" value="ECO:0007669"/>
    <property type="project" value="TreeGrafter"/>
</dbReference>
<dbReference type="EMBL" id="QNGE01006088">
    <property type="protein sequence ID" value="KAA3671626.1"/>
    <property type="molecule type" value="Genomic_DNA"/>
</dbReference>
<evidence type="ECO:0000313" key="1">
    <source>
        <dbReference type="EMBL" id="KAA3671626.1"/>
    </source>
</evidence>
<dbReference type="InterPro" id="IPR007174">
    <property type="entry name" value="Las1"/>
</dbReference>
<dbReference type="PANTHER" id="PTHR15002:SF0">
    <property type="entry name" value="RIBOSOMAL BIOGENESIS PROTEIN LAS1L"/>
    <property type="match status" value="1"/>
</dbReference>
<proteinExistence type="predicted"/>
<reference evidence="1 2" key="1">
    <citation type="journal article" date="2019" name="Gigascience">
        <title>Whole-genome sequence of the oriental lung fluke Paragonimus westermani.</title>
        <authorList>
            <person name="Oey H."/>
            <person name="Zakrzewski M."/>
            <person name="Narain K."/>
            <person name="Devi K.R."/>
            <person name="Agatsuma T."/>
            <person name="Nawaratna S."/>
            <person name="Gobert G.N."/>
            <person name="Jones M.K."/>
            <person name="Ragan M.A."/>
            <person name="McManus D.P."/>
            <person name="Krause L."/>
        </authorList>
    </citation>
    <scope>NUCLEOTIDE SEQUENCE [LARGE SCALE GENOMIC DNA]</scope>
    <source>
        <strain evidence="1 2">IND2009</strain>
    </source>
</reference>
<dbReference type="Pfam" id="PF04031">
    <property type="entry name" value="Las1"/>
    <property type="match status" value="1"/>
</dbReference>
<protein>
    <submittedName>
        <fullName evidence="1">Uncharacterized protein</fullName>
    </submittedName>
</protein>
<dbReference type="Proteomes" id="UP000324629">
    <property type="component" value="Unassembled WGS sequence"/>
</dbReference>